<sequence>MKKILLLLGICLHLFANDILVFNNEYQVLPLQKKIKKLIVGNRENINVSLLESTAKGSLLKIFGKKTGNTSILIIYRDNSIENYHVYVNENLGYIQKMINIIEPNLSLSMVGNDSTVITGVFKDPHDKKRIYEILKKGGVDTDKLMDLTKTRRVNKMIRTKLYLISVDNQRAKDLGGVTGLGFFNKYVNATANTGAANSATFSGFLLDNLGNFTTATGKSVLATLNFLQSKGVANILDDTVLITTEDKNATFRVGGELYIPTGIIQNTGTAPTIQVTEKEYGLKLTLTSKFMQTEGYMHINVDIQDSAIDTNPANNVALGAGISIPSFISKNIQTNVVVKSEQVIALGGRLHSENSKSEEKIPLFGDIPLLGELFKHKVENLNTTDLIFLLVPEIVDVNEEIDDTDFYKNFKAQSSVFHAKVTDTPKKTPYTEQKTIEAAPSEVSHISFPAPIIIDEEESLQTPPEENPTQQTQQTEQKTAQKTQIAAQKTHELTMTMPKKKETEVKKETKPSLQTYVVNTKKIFLRKKPVNGKRVDVWKEGHKFTSDISKTVNGASWLKVKQDCYSTCKDVNASVWISQKYTKTL</sequence>
<evidence type="ECO:0000256" key="5">
    <source>
        <dbReference type="SAM" id="MobiDB-lite"/>
    </source>
</evidence>
<organism evidence="8 9">
    <name type="scientific">Sulfurimonas sediminis</name>
    <dbReference type="NCBI Taxonomy" id="2590020"/>
    <lineage>
        <taxon>Bacteria</taxon>
        <taxon>Pseudomonadati</taxon>
        <taxon>Campylobacterota</taxon>
        <taxon>Epsilonproteobacteria</taxon>
        <taxon>Campylobacterales</taxon>
        <taxon>Sulfurimonadaceae</taxon>
        <taxon>Sulfurimonas</taxon>
    </lineage>
</organism>
<dbReference type="Proteomes" id="UP000593719">
    <property type="component" value="Chromosome"/>
</dbReference>
<evidence type="ECO:0000256" key="2">
    <source>
        <dbReference type="ARBA" id="ARBA00022729"/>
    </source>
</evidence>
<name>A0A7M1B3N0_9BACT</name>
<evidence type="ECO:0000313" key="8">
    <source>
        <dbReference type="EMBL" id="QOP44349.1"/>
    </source>
</evidence>
<dbReference type="PANTHER" id="PTHR30332:SF24">
    <property type="entry name" value="SECRETIN GSPD-RELATED"/>
    <property type="match status" value="1"/>
</dbReference>
<evidence type="ECO:0000256" key="4">
    <source>
        <dbReference type="RuleBase" id="RU004003"/>
    </source>
</evidence>
<dbReference type="PRINTS" id="PR00811">
    <property type="entry name" value="BCTERIALGSPD"/>
</dbReference>
<dbReference type="GO" id="GO:0016020">
    <property type="term" value="C:membrane"/>
    <property type="evidence" value="ECO:0007669"/>
    <property type="project" value="UniProtKB-SubCell"/>
</dbReference>
<dbReference type="GO" id="GO:0015627">
    <property type="term" value="C:type II protein secretion system complex"/>
    <property type="evidence" value="ECO:0007669"/>
    <property type="project" value="TreeGrafter"/>
</dbReference>
<feature type="signal peptide" evidence="6">
    <location>
        <begin position="1"/>
        <end position="16"/>
    </location>
</feature>
<proteinExistence type="inferred from homology"/>
<dbReference type="EMBL" id="CP041235">
    <property type="protein sequence ID" value="QOP44349.1"/>
    <property type="molecule type" value="Genomic_DNA"/>
</dbReference>
<feature type="chain" id="PRO_5032267238" description="Type II/III secretion system secretin-like domain-containing protein" evidence="6">
    <location>
        <begin position="17"/>
        <end position="586"/>
    </location>
</feature>
<feature type="domain" description="Type II/III secretion system secretin-like" evidence="7">
    <location>
        <begin position="228"/>
        <end position="397"/>
    </location>
</feature>
<evidence type="ECO:0000256" key="3">
    <source>
        <dbReference type="ARBA" id="ARBA00023136"/>
    </source>
</evidence>
<protein>
    <recommendedName>
        <fullName evidence="7">Type II/III secretion system secretin-like domain-containing protein</fullName>
    </recommendedName>
</protein>
<dbReference type="InterPro" id="IPR050810">
    <property type="entry name" value="Bact_Secretion_Sys_Channel"/>
</dbReference>
<dbReference type="InterPro" id="IPR004846">
    <property type="entry name" value="T2SS/T3SS_dom"/>
</dbReference>
<gene>
    <name evidence="8" type="ORF">FJR45_10485</name>
</gene>
<dbReference type="InterPro" id="IPR001775">
    <property type="entry name" value="GspD/PilQ"/>
</dbReference>
<keyword evidence="9" id="KW-1185">Reference proteome</keyword>
<evidence type="ECO:0000259" key="7">
    <source>
        <dbReference type="Pfam" id="PF00263"/>
    </source>
</evidence>
<comment type="subcellular location">
    <subcellularLocation>
        <location evidence="1">Membrane</location>
    </subcellularLocation>
</comment>
<comment type="similarity">
    <text evidence="4">Belongs to the bacterial secretin family.</text>
</comment>
<dbReference type="PANTHER" id="PTHR30332">
    <property type="entry name" value="PROBABLE GENERAL SECRETION PATHWAY PROTEIN D"/>
    <property type="match status" value="1"/>
</dbReference>
<keyword evidence="3" id="KW-0472">Membrane</keyword>
<dbReference type="GO" id="GO:0009306">
    <property type="term" value="P:protein secretion"/>
    <property type="evidence" value="ECO:0007669"/>
    <property type="project" value="InterPro"/>
</dbReference>
<dbReference type="Pfam" id="PF00263">
    <property type="entry name" value="Secretin"/>
    <property type="match status" value="1"/>
</dbReference>
<keyword evidence="2 6" id="KW-0732">Signal</keyword>
<evidence type="ECO:0000256" key="6">
    <source>
        <dbReference type="SAM" id="SignalP"/>
    </source>
</evidence>
<dbReference type="RefSeq" id="WP_193150491.1">
    <property type="nucleotide sequence ID" value="NZ_CP041235.1"/>
</dbReference>
<accession>A0A7M1B3N0</accession>
<evidence type="ECO:0000313" key="9">
    <source>
        <dbReference type="Proteomes" id="UP000593719"/>
    </source>
</evidence>
<dbReference type="KEGG" id="ssei:FJR45_10485"/>
<evidence type="ECO:0000256" key="1">
    <source>
        <dbReference type="ARBA" id="ARBA00004370"/>
    </source>
</evidence>
<reference evidence="8 9" key="1">
    <citation type="submission" date="2019-06" db="EMBL/GenBank/DDBJ databases">
        <title>Sulfurimonas gotlandica sp. nov., a chemoautotrophic and psychrotolerant epsilonproteobacterium isolated from a pelagic redoxcline, and an emended description of the genus Sulfurimonas.</title>
        <authorList>
            <person name="Wang S."/>
            <person name="Jiang L."/>
            <person name="Shao Z."/>
        </authorList>
    </citation>
    <scope>NUCLEOTIDE SEQUENCE [LARGE SCALE GENOMIC DNA]</scope>
    <source>
        <strain evidence="8 9">S2-6</strain>
    </source>
</reference>
<feature type="region of interest" description="Disordered" evidence="5">
    <location>
        <begin position="462"/>
        <end position="484"/>
    </location>
</feature>
<dbReference type="AlphaFoldDB" id="A0A7M1B3N0"/>